<evidence type="ECO:0000313" key="6">
    <source>
        <dbReference type="Proteomes" id="UP000537775"/>
    </source>
</evidence>
<dbReference type="InterPro" id="IPR008920">
    <property type="entry name" value="TF_FadR/GntR_C"/>
</dbReference>
<evidence type="ECO:0000259" key="4">
    <source>
        <dbReference type="PROSITE" id="PS50949"/>
    </source>
</evidence>
<dbReference type="Proteomes" id="UP000537775">
    <property type="component" value="Unassembled WGS sequence"/>
</dbReference>
<evidence type="ECO:0000313" key="5">
    <source>
        <dbReference type="EMBL" id="MBB6390641.1"/>
    </source>
</evidence>
<evidence type="ECO:0000256" key="3">
    <source>
        <dbReference type="ARBA" id="ARBA00023163"/>
    </source>
</evidence>
<dbReference type="InterPro" id="IPR036390">
    <property type="entry name" value="WH_DNA-bd_sf"/>
</dbReference>
<proteinExistence type="predicted"/>
<dbReference type="GO" id="GO:0003677">
    <property type="term" value="F:DNA binding"/>
    <property type="evidence" value="ECO:0007669"/>
    <property type="project" value="UniProtKB-KW"/>
</dbReference>
<dbReference type="PANTHER" id="PTHR43537:SF49">
    <property type="entry name" value="TRANSCRIPTIONAL REGULATORY PROTEIN"/>
    <property type="match status" value="1"/>
</dbReference>
<protein>
    <submittedName>
        <fullName evidence="5">DNA-binding GntR family transcriptional regulator</fullName>
    </submittedName>
</protein>
<dbReference type="SUPFAM" id="SSF48008">
    <property type="entry name" value="GntR ligand-binding domain-like"/>
    <property type="match status" value="1"/>
</dbReference>
<gene>
    <name evidence="5" type="ORF">HD594_000954</name>
</gene>
<keyword evidence="1" id="KW-0805">Transcription regulation</keyword>
<dbReference type="Pfam" id="PF00392">
    <property type="entry name" value="GntR"/>
    <property type="match status" value="1"/>
</dbReference>
<dbReference type="SUPFAM" id="SSF46785">
    <property type="entry name" value="Winged helix' DNA-binding domain"/>
    <property type="match status" value="1"/>
</dbReference>
<dbReference type="CDD" id="cd07377">
    <property type="entry name" value="WHTH_GntR"/>
    <property type="match status" value="1"/>
</dbReference>
<accession>A0A7X0FPE2</accession>
<sequence length="215" mass="24158">MEHTDAAQQLTDRLRADLTRGEYHPRERLVESDLVERYGFPRGTVRTALVQLQAEGLIDRMPHKGAMVRSLSLAEAIELAEVRRELEVLCAREAARRGDSAEREQLAQMLAALERLADAGDMHGYRQASLGFHEALMAMSRHTAAVHTLATIRNFNLQQHFPTAFRAGSFAHSAEDHRRIGEAVLAGDAELAEEAMRRHLDRVVLLLRDYADVSQ</sequence>
<dbReference type="PROSITE" id="PS50949">
    <property type="entry name" value="HTH_GNTR"/>
    <property type="match status" value="1"/>
</dbReference>
<dbReference type="EMBL" id="JACHML010000001">
    <property type="protein sequence ID" value="MBB6390641.1"/>
    <property type="molecule type" value="Genomic_DNA"/>
</dbReference>
<dbReference type="Gene3D" id="1.10.10.10">
    <property type="entry name" value="Winged helix-like DNA-binding domain superfamily/Winged helix DNA-binding domain"/>
    <property type="match status" value="1"/>
</dbReference>
<dbReference type="PANTHER" id="PTHR43537">
    <property type="entry name" value="TRANSCRIPTIONAL REGULATOR, GNTR FAMILY"/>
    <property type="match status" value="1"/>
</dbReference>
<keyword evidence="3" id="KW-0804">Transcription</keyword>
<name>A0A7X0FPE2_9MICO</name>
<dbReference type="Pfam" id="PF07729">
    <property type="entry name" value="FCD"/>
    <property type="match status" value="1"/>
</dbReference>
<dbReference type="InterPro" id="IPR000524">
    <property type="entry name" value="Tscrpt_reg_HTH_GntR"/>
</dbReference>
<dbReference type="Gene3D" id="1.20.120.530">
    <property type="entry name" value="GntR ligand-binding domain-like"/>
    <property type="match status" value="1"/>
</dbReference>
<dbReference type="InterPro" id="IPR036388">
    <property type="entry name" value="WH-like_DNA-bd_sf"/>
</dbReference>
<comment type="caution">
    <text evidence="5">The sequence shown here is derived from an EMBL/GenBank/DDBJ whole genome shotgun (WGS) entry which is preliminary data.</text>
</comment>
<organism evidence="5 6">
    <name type="scientific">Microbacterium thalassium</name>
    <dbReference type="NCBI Taxonomy" id="362649"/>
    <lineage>
        <taxon>Bacteria</taxon>
        <taxon>Bacillati</taxon>
        <taxon>Actinomycetota</taxon>
        <taxon>Actinomycetes</taxon>
        <taxon>Micrococcales</taxon>
        <taxon>Microbacteriaceae</taxon>
        <taxon>Microbacterium</taxon>
    </lineage>
</organism>
<dbReference type="SMART" id="SM00895">
    <property type="entry name" value="FCD"/>
    <property type="match status" value="1"/>
</dbReference>
<reference evidence="5 6" key="1">
    <citation type="submission" date="2020-08" db="EMBL/GenBank/DDBJ databases">
        <title>Sequencing the genomes of 1000 actinobacteria strains.</title>
        <authorList>
            <person name="Klenk H.-P."/>
        </authorList>
    </citation>
    <scope>NUCLEOTIDE SEQUENCE [LARGE SCALE GENOMIC DNA]</scope>
    <source>
        <strain evidence="5 6">DSM 12511</strain>
    </source>
</reference>
<dbReference type="AlphaFoldDB" id="A0A7X0FPE2"/>
<dbReference type="InterPro" id="IPR011711">
    <property type="entry name" value="GntR_C"/>
</dbReference>
<dbReference type="RefSeq" id="WP_184749866.1">
    <property type="nucleotide sequence ID" value="NZ_BAAAJR010000003.1"/>
</dbReference>
<keyword evidence="2 5" id="KW-0238">DNA-binding</keyword>
<evidence type="ECO:0000256" key="1">
    <source>
        <dbReference type="ARBA" id="ARBA00023015"/>
    </source>
</evidence>
<keyword evidence="6" id="KW-1185">Reference proteome</keyword>
<dbReference type="GO" id="GO:0003700">
    <property type="term" value="F:DNA-binding transcription factor activity"/>
    <property type="evidence" value="ECO:0007669"/>
    <property type="project" value="InterPro"/>
</dbReference>
<dbReference type="SMART" id="SM00345">
    <property type="entry name" value="HTH_GNTR"/>
    <property type="match status" value="1"/>
</dbReference>
<evidence type="ECO:0000256" key="2">
    <source>
        <dbReference type="ARBA" id="ARBA00023125"/>
    </source>
</evidence>
<feature type="domain" description="HTH gntR-type" evidence="4">
    <location>
        <begin position="4"/>
        <end position="71"/>
    </location>
</feature>